<name>A0ABV2DXF3_9GAMM</name>
<dbReference type="EMBL" id="JBEWWF010000001">
    <property type="protein sequence ID" value="MET3075720.1"/>
    <property type="molecule type" value="Genomic_DNA"/>
</dbReference>
<feature type="transmembrane region" description="Helical" evidence="1">
    <location>
        <begin position="69"/>
        <end position="89"/>
    </location>
</feature>
<dbReference type="RefSeq" id="WP_354466368.1">
    <property type="nucleotide sequence ID" value="NZ_JBEWWF010000001.1"/>
</dbReference>
<dbReference type="Proteomes" id="UP001548992">
    <property type="component" value="Unassembled WGS sequence"/>
</dbReference>
<feature type="transmembrane region" description="Helical" evidence="1">
    <location>
        <begin position="296"/>
        <end position="315"/>
    </location>
</feature>
<dbReference type="InterPro" id="IPR054288">
    <property type="entry name" value="DUF7024"/>
</dbReference>
<evidence type="ECO:0000313" key="4">
    <source>
        <dbReference type="Proteomes" id="UP001548992"/>
    </source>
</evidence>
<evidence type="ECO:0000259" key="2">
    <source>
        <dbReference type="Pfam" id="PF22895"/>
    </source>
</evidence>
<feature type="transmembrane region" description="Helical" evidence="1">
    <location>
        <begin position="388"/>
        <end position="406"/>
    </location>
</feature>
<feature type="transmembrane region" description="Helical" evidence="1">
    <location>
        <begin position="196"/>
        <end position="213"/>
    </location>
</feature>
<keyword evidence="1" id="KW-0812">Transmembrane</keyword>
<feature type="transmembrane region" description="Helical" evidence="1">
    <location>
        <begin position="137"/>
        <end position="159"/>
    </location>
</feature>
<proteinExistence type="predicted"/>
<reference evidence="3 4" key="1">
    <citation type="submission" date="2024-07" db="EMBL/GenBank/DDBJ databases">
        <title>Isolation, whole-genome sequencing, and annotation of five antibiotic-resistant bacteria from environmental samples.</title>
        <authorList>
            <person name="Bedore T."/>
            <person name="Hudson A.O."/>
            <person name="Kumar G."/>
        </authorList>
    </citation>
    <scope>NUCLEOTIDE SEQUENCE [LARGE SCALE GENOMIC DNA]</scope>
    <source>
        <strain evidence="3 4">RIT844</strain>
    </source>
</reference>
<dbReference type="Pfam" id="PF22895">
    <property type="entry name" value="DUF7024"/>
    <property type="match status" value="1"/>
</dbReference>
<feature type="transmembrane region" description="Helical" evidence="1">
    <location>
        <begin position="321"/>
        <end position="339"/>
    </location>
</feature>
<keyword evidence="4" id="KW-1185">Reference proteome</keyword>
<feature type="domain" description="DUF7024" evidence="2">
    <location>
        <begin position="682"/>
        <end position="771"/>
    </location>
</feature>
<keyword evidence="1" id="KW-1133">Transmembrane helix</keyword>
<feature type="transmembrane region" description="Helical" evidence="1">
    <location>
        <begin position="225"/>
        <end position="243"/>
    </location>
</feature>
<accession>A0ABV2DXF3</accession>
<organism evidence="3 4">
    <name type="scientific">Pantoea leporis</name>
    <dbReference type="NCBI Taxonomy" id="2933780"/>
    <lineage>
        <taxon>Bacteria</taxon>
        <taxon>Pseudomonadati</taxon>
        <taxon>Pseudomonadota</taxon>
        <taxon>Gammaproteobacteria</taxon>
        <taxon>Enterobacterales</taxon>
        <taxon>Erwiniaceae</taxon>
        <taxon>Pantoea</taxon>
    </lineage>
</organism>
<feature type="transmembrane region" description="Helical" evidence="1">
    <location>
        <begin position="12"/>
        <end position="33"/>
    </location>
</feature>
<sequence length="930" mass="106000">MSKFKSQTSYYLYCAIVFIAIIFYYGSIPFFSIPTLGQAVWTSGFAKSLSHNSNIFDFFARDIGFPNKAAIAFGLSGAWVQSLFIRMGFMTSDAYAMMNIFWILISYLGCLLLVKYFNVPKITQPLMVAVWFSMPIISQHLGYSMLSLGIALIPTYIYSTLTLIKSNIRNYKKFSIIVVAYILLAIISVFMDGYTFVMYGCASSLLISYSIFKKNKPWQFTIIKTSIHFGCFILAYVLYVSFIGKGSYTASSEDYFRSWGLDISFLFIPTIGKSWILDILGYSTSRSERIFFGDPSVWNTTFCLPLILISIYSFVKAKPSPKIALPIFLIAMLAFYMSLGPSIKFESKRTNSIAEKKVPFTDMPQSSALIPSGNAYLSKLPGFNAMRATYRWLSLFLACLWIIFIICASKKNNKTNILLCITIIALNMPDLVKTIESKKYYRKMFSDINNDLINPLQRKVSSGNRVVFLPTSNDFLINYVAPMSNLNSYNIGGDKNLEEAKKHWPMEIRNFNSLDDENKAFYIENMLLKGEVNTVVIPFLDMLWSAHVWPCKALSYEENESMNKNNLIIDDYPNDTQCPANYRKLYAHLIEILTNRQTLTVEHDNLFVTIKLKEKYSSKASRTNYLNNLIGNIRYPIIMNSSNPSSALLMDGMWHNLEKDQVWSGKEFSLKLPVPNKCKNERCEVSINMKAFAANKIQPYTMTIISNTRLGDINQTVSFNDEETKEILIPLNNDKIQSIKFTVPQATSPKKLNLSQDDRILGVAAQKIEIIDDSYRKKENIRIKESLGHLSYPISISLNNPNVKAILLGQWHNIENDHVWSGKRFSLLLPQLPKSCIQECKISIEYNMFNASIEHPAILSFSFYDERGNIISKKLRITDKNNYNLVIPQGKSPFTRIDFHAESAKSPLSLNLSNDSRVLGMALHKINLIN</sequence>
<feature type="transmembrane region" description="Helical" evidence="1">
    <location>
        <begin position="171"/>
        <end position="190"/>
    </location>
</feature>
<gene>
    <name evidence="3" type="ORF">ABXV16_08175</name>
</gene>
<comment type="caution">
    <text evidence="3">The sequence shown here is derived from an EMBL/GenBank/DDBJ whole genome shotgun (WGS) entry which is preliminary data.</text>
</comment>
<feature type="transmembrane region" description="Helical" evidence="1">
    <location>
        <begin position="263"/>
        <end position="284"/>
    </location>
</feature>
<keyword evidence="1" id="KW-0472">Membrane</keyword>
<evidence type="ECO:0000256" key="1">
    <source>
        <dbReference type="SAM" id="Phobius"/>
    </source>
</evidence>
<feature type="transmembrane region" description="Helical" evidence="1">
    <location>
        <begin position="96"/>
        <end position="117"/>
    </location>
</feature>
<protein>
    <recommendedName>
        <fullName evidence="2">DUF7024 domain-containing protein</fullName>
    </recommendedName>
</protein>
<evidence type="ECO:0000313" key="3">
    <source>
        <dbReference type="EMBL" id="MET3075720.1"/>
    </source>
</evidence>